<protein>
    <submittedName>
        <fullName evidence="2">Uncharacterized protein</fullName>
    </submittedName>
</protein>
<comment type="caution">
    <text evidence="2">The sequence shown here is derived from an EMBL/GenBank/DDBJ whole genome shotgun (WGS) entry which is preliminary data.</text>
</comment>
<reference evidence="2 3" key="1">
    <citation type="submission" date="2024-01" db="EMBL/GenBank/DDBJ databases">
        <title>Hyphobacterium bacterium isolated from marine sediment.</title>
        <authorList>
            <person name="Zhao S."/>
        </authorList>
    </citation>
    <scope>NUCLEOTIDE SEQUENCE [LARGE SCALE GENOMIC DNA]</scope>
    <source>
        <strain evidence="3">HN65</strain>
    </source>
</reference>
<sequence>MILQRISKAVREQNWFAVLLEFVIVVAGVLVAFVVTDWSTEKADRDRETAYLQSLLVDVEQMLADEAATDSQARDEISDLLVHMQALETCSLPDAGRMAFERALVGHSVLPGISVVRSTFNEMVSAGALARMRDGRLKAAIVDAFAIADETEDYIAYFRAELGRASMLVTNRVALRTQLGDDMTVDRLLDGGVDGFVTADFDINTLCTDHLYRNGMIEVVDSRLDRVWAGQRFADEMTELHGWLERRLERDPGEEGSGS</sequence>
<keyword evidence="1" id="KW-0472">Membrane</keyword>
<keyword evidence="1" id="KW-1133">Transmembrane helix</keyword>
<dbReference type="Proteomes" id="UP001354971">
    <property type="component" value="Unassembled WGS sequence"/>
</dbReference>
<name>A0ABU7LPW2_9PROT</name>
<evidence type="ECO:0000256" key="1">
    <source>
        <dbReference type="SAM" id="Phobius"/>
    </source>
</evidence>
<accession>A0ABU7LPW2</accession>
<organism evidence="2 3">
    <name type="scientific">Hyphobacterium lacteum</name>
    <dbReference type="NCBI Taxonomy" id="3116575"/>
    <lineage>
        <taxon>Bacteria</taxon>
        <taxon>Pseudomonadati</taxon>
        <taxon>Pseudomonadota</taxon>
        <taxon>Alphaproteobacteria</taxon>
        <taxon>Maricaulales</taxon>
        <taxon>Maricaulaceae</taxon>
        <taxon>Hyphobacterium</taxon>
    </lineage>
</organism>
<dbReference type="RefSeq" id="WP_330198604.1">
    <property type="nucleotide sequence ID" value="NZ_JAZDRP010000003.1"/>
</dbReference>
<feature type="transmembrane region" description="Helical" evidence="1">
    <location>
        <begin position="15"/>
        <end position="35"/>
    </location>
</feature>
<dbReference type="EMBL" id="JAZDRP010000003">
    <property type="protein sequence ID" value="MEE2525945.1"/>
    <property type="molecule type" value="Genomic_DNA"/>
</dbReference>
<gene>
    <name evidence="2" type="ORF">V0U79_06170</name>
</gene>
<evidence type="ECO:0000313" key="3">
    <source>
        <dbReference type="Proteomes" id="UP001354971"/>
    </source>
</evidence>
<proteinExistence type="predicted"/>
<keyword evidence="3" id="KW-1185">Reference proteome</keyword>
<evidence type="ECO:0000313" key="2">
    <source>
        <dbReference type="EMBL" id="MEE2525945.1"/>
    </source>
</evidence>
<keyword evidence="1" id="KW-0812">Transmembrane</keyword>